<organism evidence="1 2">
    <name type="scientific">Coralloluteibacterium thermophilum</name>
    <dbReference type="NCBI Taxonomy" id="2707049"/>
    <lineage>
        <taxon>Bacteria</taxon>
        <taxon>Pseudomonadati</taxon>
        <taxon>Pseudomonadota</taxon>
        <taxon>Gammaproteobacteria</taxon>
        <taxon>Lysobacterales</taxon>
        <taxon>Lysobacteraceae</taxon>
        <taxon>Coralloluteibacterium</taxon>
    </lineage>
</organism>
<accession>A0ABV9NGH1</accession>
<proteinExistence type="predicted"/>
<dbReference type="Proteomes" id="UP001595892">
    <property type="component" value="Unassembled WGS sequence"/>
</dbReference>
<keyword evidence="2" id="KW-1185">Reference proteome</keyword>
<gene>
    <name evidence="1" type="ORF">ACFO3Q_02300</name>
</gene>
<sequence>MAVEALNWNSRKWHFQGGSMGVRKLLAVAAVLLAGSVAAQEGVQRVLGSPGPHVSSDADAEQLSALGKDQFVEWVRKVSVDGNGLASDQIVLDLFDVDLVAVKDGEASAAAMGPGRSSAMQWVGFSAGAEEGPVPNVRLTLRDQRLVGTIRLPGASYSIRPLRSGAHALIKWDLSRMQEGDDVIFRESPEGSKDMPDVGRVDQSSESPVIRVAVGFTPRVVGEGTWQDVADELTGAVMDSQQIFVASGAGLQLQIAAFALVPYVESTVEQAVYDLREGQFGPLGLLHRARNQERADIVVAVVDTGAADNCGGAAQIKATAETALVAVQRSCIISGSLTHEIGHLLGADHQPDPVPSNPAYPYGHAFYFSAAEEDESSDWATIMASGCHPPGCARLALFSSPSNSHLGIVAGDADVRDNVRAINETKQLVADFYPPPQGGVWRVGGSGGGQVPLYIPIAQESSGHAIHGLLQ</sequence>
<dbReference type="SUPFAM" id="SSF55486">
    <property type="entry name" value="Metalloproteases ('zincins'), catalytic domain"/>
    <property type="match status" value="1"/>
</dbReference>
<evidence type="ECO:0000313" key="2">
    <source>
        <dbReference type="Proteomes" id="UP001595892"/>
    </source>
</evidence>
<dbReference type="Pfam" id="PF13688">
    <property type="entry name" value="Reprolysin_5"/>
    <property type="match status" value="1"/>
</dbReference>
<evidence type="ECO:0000313" key="1">
    <source>
        <dbReference type="EMBL" id="MFC4727011.1"/>
    </source>
</evidence>
<dbReference type="EMBL" id="JBHSGG010000003">
    <property type="protein sequence ID" value="MFC4727011.1"/>
    <property type="molecule type" value="Genomic_DNA"/>
</dbReference>
<comment type="caution">
    <text evidence="1">The sequence shown here is derived from an EMBL/GenBank/DDBJ whole genome shotgun (WGS) entry which is preliminary data.</text>
</comment>
<name>A0ABV9NGH1_9GAMM</name>
<protein>
    <submittedName>
        <fullName evidence="1">Reprolysin-like metallopeptidase</fullName>
    </submittedName>
</protein>
<reference evidence="2" key="1">
    <citation type="journal article" date="2019" name="Int. J. Syst. Evol. Microbiol.">
        <title>The Global Catalogue of Microorganisms (GCM) 10K type strain sequencing project: providing services to taxonomists for standard genome sequencing and annotation.</title>
        <authorList>
            <consortium name="The Broad Institute Genomics Platform"/>
            <consortium name="The Broad Institute Genome Sequencing Center for Infectious Disease"/>
            <person name="Wu L."/>
            <person name="Ma J."/>
        </authorList>
    </citation>
    <scope>NUCLEOTIDE SEQUENCE [LARGE SCALE GENOMIC DNA]</scope>
    <source>
        <strain evidence="2">CGMCC 1.13574</strain>
    </source>
</reference>